<feature type="transmembrane region" description="Helical" evidence="1">
    <location>
        <begin position="24"/>
        <end position="53"/>
    </location>
</feature>
<evidence type="ECO:0000313" key="2">
    <source>
        <dbReference type="EMBL" id="CAI9556589.1"/>
    </source>
</evidence>
<keyword evidence="1" id="KW-0472">Membrane</keyword>
<dbReference type="EMBL" id="CATNWA010008634">
    <property type="protein sequence ID" value="CAI9556589.1"/>
    <property type="molecule type" value="Genomic_DNA"/>
</dbReference>
<evidence type="ECO:0000313" key="3">
    <source>
        <dbReference type="Proteomes" id="UP001162483"/>
    </source>
</evidence>
<name>A0ABN9C976_9NEOB</name>
<keyword evidence="1" id="KW-1133">Transmembrane helix</keyword>
<reference evidence="2" key="1">
    <citation type="submission" date="2023-05" db="EMBL/GenBank/DDBJ databases">
        <authorList>
            <person name="Stuckert A."/>
        </authorList>
    </citation>
    <scope>NUCLEOTIDE SEQUENCE</scope>
</reference>
<evidence type="ECO:0000256" key="1">
    <source>
        <dbReference type="SAM" id="Phobius"/>
    </source>
</evidence>
<keyword evidence="1" id="KW-0812">Transmembrane</keyword>
<organism evidence="2 3">
    <name type="scientific">Staurois parvus</name>
    <dbReference type="NCBI Taxonomy" id="386267"/>
    <lineage>
        <taxon>Eukaryota</taxon>
        <taxon>Metazoa</taxon>
        <taxon>Chordata</taxon>
        <taxon>Craniata</taxon>
        <taxon>Vertebrata</taxon>
        <taxon>Euteleostomi</taxon>
        <taxon>Amphibia</taxon>
        <taxon>Batrachia</taxon>
        <taxon>Anura</taxon>
        <taxon>Neobatrachia</taxon>
        <taxon>Ranoidea</taxon>
        <taxon>Ranidae</taxon>
        <taxon>Staurois</taxon>
    </lineage>
</organism>
<gene>
    <name evidence="2" type="ORF">SPARVUS_LOCUS4566631</name>
</gene>
<comment type="caution">
    <text evidence="2">The sequence shown here is derived from an EMBL/GenBank/DDBJ whole genome shotgun (WGS) entry which is preliminary data.</text>
</comment>
<accession>A0ABN9C976</accession>
<protein>
    <submittedName>
        <fullName evidence="2">Uncharacterized protein</fullName>
    </submittedName>
</protein>
<keyword evidence="3" id="KW-1185">Reference proteome</keyword>
<sequence length="58" mass="6183">MSVAVSQFPTASDSVRLAATLSHHILICTQICSLFGLSFLSMGPHICVSFFVLRAGVD</sequence>
<proteinExistence type="predicted"/>
<dbReference type="Proteomes" id="UP001162483">
    <property type="component" value="Unassembled WGS sequence"/>
</dbReference>